<evidence type="ECO:0000313" key="4">
    <source>
        <dbReference type="Proteomes" id="UP001527882"/>
    </source>
</evidence>
<dbReference type="Proteomes" id="UP001527882">
    <property type="component" value="Unassembled WGS sequence"/>
</dbReference>
<dbReference type="RefSeq" id="WP_269884716.1">
    <property type="nucleotide sequence ID" value="NZ_JAQAGZ010000022.1"/>
</dbReference>
<sequence length="271" mass="29640">MKKFVAAVSVFSVLAWSAVPVFAAENNGNVSIKGNHNQIKIENKTKVENQININLVDIGGHWAEKYIKDLVGKGVLEGDQDHHFNPDQHVTREQFAAMVARLFHLKNTSAVQDFNDVPQKRWSFNVVEATKDYFDAYKDLNGGYNFNPAEGAQREDVTVTLVKVLMKLNGSIQLMDAGSADQLLQSKFKDADKINPVLRPYVATAVQNHLIEGDDKGRFNPDHTLTRAEAAALLDRLSDMNVVVGLSSGSTVTGSTYGNPSTSVTGSTYGG</sequence>
<evidence type="ECO:0000256" key="1">
    <source>
        <dbReference type="SAM" id="SignalP"/>
    </source>
</evidence>
<dbReference type="PANTHER" id="PTHR43308">
    <property type="entry name" value="OUTER MEMBRANE PROTEIN ALPHA-RELATED"/>
    <property type="match status" value="1"/>
</dbReference>
<dbReference type="Pfam" id="PF00395">
    <property type="entry name" value="SLH"/>
    <property type="match status" value="2"/>
</dbReference>
<gene>
    <name evidence="3" type="ORF">O9H85_28080</name>
</gene>
<feature type="chain" id="PRO_5047060190" evidence="1">
    <location>
        <begin position="24"/>
        <end position="271"/>
    </location>
</feature>
<protein>
    <submittedName>
        <fullName evidence="3">S-layer homology domain-containing protein</fullName>
    </submittedName>
</protein>
<dbReference type="InterPro" id="IPR001119">
    <property type="entry name" value="SLH_dom"/>
</dbReference>
<reference evidence="3 4" key="1">
    <citation type="submission" date="2022-12" db="EMBL/GenBank/DDBJ databases">
        <title>Draft genome sequence of Paenibacillus sp. dW9.</title>
        <authorList>
            <person name="Choi E.-W."/>
            <person name="Kim D.-U."/>
        </authorList>
    </citation>
    <scope>NUCLEOTIDE SEQUENCE [LARGE SCALE GENOMIC DNA]</scope>
    <source>
        <strain evidence="4">dW9</strain>
    </source>
</reference>
<accession>A0ABT4QH26</accession>
<evidence type="ECO:0000259" key="2">
    <source>
        <dbReference type="PROSITE" id="PS51272"/>
    </source>
</evidence>
<organism evidence="3 4">
    <name type="scientific">Paenibacillus gyeongsangnamensis</name>
    <dbReference type="NCBI Taxonomy" id="3388067"/>
    <lineage>
        <taxon>Bacteria</taxon>
        <taxon>Bacillati</taxon>
        <taxon>Bacillota</taxon>
        <taxon>Bacilli</taxon>
        <taxon>Bacillales</taxon>
        <taxon>Paenibacillaceae</taxon>
        <taxon>Paenibacillus</taxon>
    </lineage>
</organism>
<keyword evidence="4" id="KW-1185">Reference proteome</keyword>
<feature type="signal peptide" evidence="1">
    <location>
        <begin position="1"/>
        <end position="23"/>
    </location>
</feature>
<keyword evidence="1" id="KW-0732">Signal</keyword>
<comment type="caution">
    <text evidence="3">The sequence shown here is derived from an EMBL/GenBank/DDBJ whole genome shotgun (WGS) entry which is preliminary data.</text>
</comment>
<dbReference type="PANTHER" id="PTHR43308:SF5">
    <property type="entry name" value="S-LAYER PROTEIN _ PEPTIDOGLYCAN ENDO-BETA-N-ACETYLGLUCOSAMINIDASE"/>
    <property type="match status" value="1"/>
</dbReference>
<name>A0ABT4QH26_9BACL</name>
<feature type="domain" description="SLH" evidence="2">
    <location>
        <begin position="50"/>
        <end position="113"/>
    </location>
</feature>
<dbReference type="InterPro" id="IPR051465">
    <property type="entry name" value="Cell_Envelope_Struct_Comp"/>
</dbReference>
<dbReference type="EMBL" id="JAQAGZ010000022">
    <property type="protein sequence ID" value="MCZ8516183.1"/>
    <property type="molecule type" value="Genomic_DNA"/>
</dbReference>
<feature type="domain" description="SLH" evidence="2">
    <location>
        <begin position="185"/>
        <end position="248"/>
    </location>
</feature>
<evidence type="ECO:0000313" key="3">
    <source>
        <dbReference type="EMBL" id="MCZ8516183.1"/>
    </source>
</evidence>
<dbReference type="PROSITE" id="PS51272">
    <property type="entry name" value="SLH"/>
    <property type="match status" value="2"/>
</dbReference>
<proteinExistence type="predicted"/>